<feature type="transmembrane region" description="Helical" evidence="1">
    <location>
        <begin position="197"/>
        <end position="217"/>
    </location>
</feature>
<proteinExistence type="predicted"/>
<protein>
    <submittedName>
        <fullName evidence="2">Uncharacterized protein</fullName>
    </submittedName>
</protein>
<dbReference type="AlphaFoldDB" id="A0AAE9DQN6"/>
<gene>
    <name evidence="2" type="ORF">L3Y34_014096</name>
</gene>
<dbReference type="EMBL" id="CP090891">
    <property type="protein sequence ID" value="ULU09460.1"/>
    <property type="molecule type" value="Genomic_DNA"/>
</dbReference>
<dbReference type="Proteomes" id="UP000827892">
    <property type="component" value="Chromosome I"/>
</dbReference>
<organism evidence="2 3">
    <name type="scientific">Caenorhabditis briggsae</name>
    <dbReference type="NCBI Taxonomy" id="6238"/>
    <lineage>
        <taxon>Eukaryota</taxon>
        <taxon>Metazoa</taxon>
        <taxon>Ecdysozoa</taxon>
        <taxon>Nematoda</taxon>
        <taxon>Chromadorea</taxon>
        <taxon>Rhabditida</taxon>
        <taxon>Rhabditina</taxon>
        <taxon>Rhabditomorpha</taxon>
        <taxon>Rhabditoidea</taxon>
        <taxon>Rhabditidae</taxon>
        <taxon>Peloderinae</taxon>
        <taxon>Caenorhabditis</taxon>
    </lineage>
</organism>
<feature type="transmembrane region" description="Helical" evidence="1">
    <location>
        <begin position="162"/>
        <end position="185"/>
    </location>
</feature>
<name>A0AAE9DQN6_CAEBR</name>
<keyword evidence="1" id="KW-0812">Transmembrane</keyword>
<keyword evidence="1" id="KW-1133">Transmembrane helix</keyword>
<evidence type="ECO:0000313" key="2">
    <source>
        <dbReference type="EMBL" id="ULU09460.1"/>
    </source>
</evidence>
<keyword evidence="1" id="KW-0472">Membrane</keyword>
<accession>A0AAE9DQN6</accession>
<sequence>MQKLKLLMFDDHRRRQFPTSSLKRTSLYLILSWKRILTSDAHTSSDASDGIPDFESSRHPHVKLFVVVSGILANLCIICKAFLDFPREFTATTCVFFHSQKCLDLDRDVPVIEMIEFLARTQLEFVFPLATIVLFLITQLFISLGPGLAFWIRNPVPGITKYVYLTSFVHFLSSFLASITMLTHLENAQQTEIWTEYLTVSGLCLFWLFQLFNMTVFTRLTSMNFIRARENFNRRIGVEA</sequence>
<reference evidence="2 3" key="1">
    <citation type="submission" date="2022-05" db="EMBL/GenBank/DDBJ databases">
        <title>Chromosome-level reference genomes for two strains of Caenorhabditis briggsae: an improved platform for comparative genomics.</title>
        <authorList>
            <person name="Stevens L."/>
            <person name="Andersen E.C."/>
        </authorList>
    </citation>
    <scope>NUCLEOTIDE SEQUENCE [LARGE SCALE GENOMIC DNA]</scope>
    <source>
        <strain evidence="2">QX1410_ONT</strain>
        <tissue evidence="2">Whole-organism</tissue>
    </source>
</reference>
<feature type="transmembrane region" description="Helical" evidence="1">
    <location>
        <begin position="125"/>
        <end position="150"/>
    </location>
</feature>
<evidence type="ECO:0000313" key="3">
    <source>
        <dbReference type="Proteomes" id="UP000827892"/>
    </source>
</evidence>
<evidence type="ECO:0000256" key="1">
    <source>
        <dbReference type="SAM" id="Phobius"/>
    </source>
</evidence>
<feature type="transmembrane region" description="Helical" evidence="1">
    <location>
        <begin position="64"/>
        <end position="83"/>
    </location>
</feature>